<dbReference type="EMBL" id="LS974621">
    <property type="protein sequence ID" value="CAG7875521.1"/>
    <property type="molecule type" value="Genomic_DNA"/>
</dbReference>
<sequence length="44" mass="4877">NNSAFGSTKPTAKNITPSLRARRPLMGDRVHAPAIDMSGFWHRL</sequence>
<proteinExistence type="predicted"/>
<organism evidence="2">
    <name type="scientific">Brassica campestris</name>
    <name type="common">Field mustard</name>
    <dbReference type="NCBI Taxonomy" id="3711"/>
    <lineage>
        <taxon>Eukaryota</taxon>
        <taxon>Viridiplantae</taxon>
        <taxon>Streptophyta</taxon>
        <taxon>Embryophyta</taxon>
        <taxon>Tracheophyta</taxon>
        <taxon>Spermatophyta</taxon>
        <taxon>Magnoliopsida</taxon>
        <taxon>eudicotyledons</taxon>
        <taxon>Gunneridae</taxon>
        <taxon>Pentapetalae</taxon>
        <taxon>rosids</taxon>
        <taxon>malvids</taxon>
        <taxon>Brassicales</taxon>
        <taxon>Brassicaceae</taxon>
        <taxon>Brassiceae</taxon>
        <taxon>Brassica</taxon>
    </lineage>
</organism>
<feature type="non-terminal residue" evidence="2">
    <location>
        <position position="44"/>
    </location>
</feature>
<reference evidence="2" key="1">
    <citation type="submission" date="2018-11" db="EMBL/GenBank/DDBJ databases">
        <authorList>
            <consortium name="Genoscope - CEA"/>
            <person name="William W."/>
        </authorList>
    </citation>
    <scope>NUCLEOTIDE SEQUENCE</scope>
</reference>
<feature type="non-terminal residue" evidence="2">
    <location>
        <position position="1"/>
    </location>
</feature>
<evidence type="ECO:0000313" key="2">
    <source>
        <dbReference type="EMBL" id="VDC71134.1"/>
    </source>
</evidence>
<dbReference type="EMBL" id="LR031570">
    <property type="protein sequence ID" value="VDC71134.1"/>
    <property type="molecule type" value="Genomic_DNA"/>
</dbReference>
<evidence type="ECO:0000313" key="1">
    <source>
        <dbReference type="EMBL" id="CAG7875521.1"/>
    </source>
</evidence>
<protein>
    <submittedName>
        <fullName evidence="1">Uncharacterized protein</fullName>
    </submittedName>
</protein>
<dbReference type="Gramene" id="A05p20420.2_BraZ1">
    <property type="protein sequence ID" value="A05p20420.2_BraZ1.CDS.1"/>
    <property type="gene ID" value="A05g20420.2_BraZ1"/>
</dbReference>
<accession>A0A3P5Z5F5</accession>
<gene>
    <name evidence="2" type="ORF">BRAA05T20848Z</name>
    <name evidence="1" type="ORF">BRAPAZ1V2_A05P20420.2</name>
</gene>
<dbReference type="Proteomes" id="UP000694005">
    <property type="component" value="Chromosome A05"/>
</dbReference>
<name>A0A3P5Z5F5_BRACM</name>
<dbReference type="AlphaFoldDB" id="A0A3P5Z5F5"/>